<dbReference type="Proteomes" id="UP000252224">
    <property type="component" value="Segment"/>
</dbReference>
<dbReference type="EMBL" id="MH382836">
    <property type="protein sequence ID" value="AXC36482.1"/>
    <property type="molecule type" value="Genomic_DNA"/>
</dbReference>
<reference evidence="1 2" key="1">
    <citation type="submission" date="2018-05" db="EMBL/GenBank/DDBJ databases">
        <title>Genomic characterization of a novel Pseudomonas phage phCDa.</title>
        <authorList>
            <person name="Chen C."/>
            <person name="Lu D."/>
            <person name="Wang J."/>
            <person name="Fu R."/>
        </authorList>
    </citation>
    <scope>NUCLEOTIDE SEQUENCE [LARGE SCALE GENOMIC DNA]</scope>
</reference>
<keyword evidence="2" id="KW-1185">Reference proteome</keyword>
<gene>
    <name evidence="1" type="ORF">phCDa_38</name>
</gene>
<evidence type="ECO:0000313" key="1">
    <source>
        <dbReference type="EMBL" id="AXC36482.1"/>
    </source>
</evidence>
<name>A0A2Z5HAE4_9CAUD</name>
<sequence>MQTFINVMTVLILLAFLALMLRELARSQKSAELPKDHFKYVMHIQYVAVKGEEPVIRRHSANSLQYMQETLNNVVFHAIDNAVVFCAGRVTHRMDKTSGVLCEVPSDANRI</sequence>
<organism evidence="1 2">
    <name type="scientific">Pseudomonas phage phCDa</name>
    <dbReference type="NCBI Taxonomy" id="2268587"/>
    <lineage>
        <taxon>Viruses</taxon>
        <taxon>Duplodnaviria</taxon>
        <taxon>Heunggongvirae</taxon>
        <taxon>Uroviricota</taxon>
        <taxon>Caudoviricetes</taxon>
        <taxon>Schitoviridae</taxon>
        <taxon>Shizishanvirus</taxon>
        <taxon>Shizishanvirus phCDa</taxon>
    </lineage>
</organism>
<evidence type="ECO:0000313" key="2">
    <source>
        <dbReference type="Proteomes" id="UP000252224"/>
    </source>
</evidence>
<accession>A0A2Z5HAE4</accession>
<protein>
    <submittedName>
        <fullName evidence="1">Uncharacterized protein</fullName>
    </submittedName>
</protein>
<proteinExistence type="predicted"/>